<reference evidence="1 2" key="1">
    <citation type="submission" date="2021-01" db="EMBL/GenBank/DDBJ databases">
        <title>Belnapia mucosa sp. nov. and Belnapia arida sp. nov., isolated from the Tabernas Desert (Almeria, Spain).</title>
        <authorList>
            <person name="Molina-Menor E."/>
            <person name="Vidal-Verdu A."/>
            <person name="Calonge A."/>
            <person name="Satari L."/>
            <person name="Pereto Magraner J."/>
            <person name="Porcar Miralles M."/>
        </authorList>
    </citation>
    <scope>NUCLEOTIDE SEQUENCE [LARGE SCALE GENOMIC DNA]</scope>
    <source>
        <strain evidence="1 2">T6</strain>
    </source>
</reference>
<evidence type="ECO:0000313" key="1">
    <source>
        <dbReference type="EMBL" id="MBL6459420.1"/>
    </source>
</evidence>
<accession>A0ABS1VCJ8</accession>
<dbReference type="RefSeq" id="WP_202829154.1">
    <property type="nucleotide sequence ID" value="NZ_JAEUXJ010000039.1"/>
</dbReference>
<keyword evidence="2" id="KW-1185">Reference proteome</keyword>
<proteinExistence type="predicted"/>
<dbReference type="EMBL" id="JAEUXJ010000039">
    <property type="protein sequence ID" value="MBL6459420.1"/>
    <property type="molecule type" value="Genomic_DNA"/>
</dbReference>
<gene>
    <name evidence="1" type="ORF">JMJ55_29330</name>
</gene>
<sequence>MDGGSGVFAVSVFADRDAMLAANAYAKAWAEPNLGALLTAAPEVKTVAVTVHLDAARQGQDSYVLVRMTEGLGPSSALLPTVQERLVPLTLEQPGFRHLYSGRDEAQGDLAVSVSVFSNRSTAIAAHAQVAALMARHRDLWPKPARIVLSGEVLAAAIAEKADPHL</sequence>
<protein>
    <recommendedName>
        <fullName evidence="3">ABM domain-containing protein</fullName>
    </recommendedName>
</protein>
<dbReference type="Proteomes" id="UP000606490">
    <property type="component" value="Unassembled WGS sequence"/>
</dbReference>
<evidence type="ECO:0008006" key="3">
    <source>
        <dbReference type="Google" id="ProtNLM"/>
    </source>
</evidence>
<comment type="caution">
    <text evidence="1">The sequence shown here is derived from an EMBL/GenBank/DDBJ whole genome shotgun (WGS) entry which is preliminary data.</text>
</comment>
<evidence type="ECO:0000313" key="2">
    <source>
        <dbReference type="Proteomes" id="UP000606490"/>
    </source>
</evidence>
<name>A0ABS1VCJ8_9PROT</name>
<organism evidence="1 2">
    <name type="scientific">Belnapia mucosa</name>
    <dbReference type="NCBI Taxonomy" id="2804532"/>
    <lineage>
        <taxon>Bacteria</taxon>
        <taxon>Pseudomonadati</taxon>
        <taxon>Pseudomonadota</taxon>
        <taxon>Alphaproteobacteria</taxon>
        <taxon>Acetobacterales</taxon>
        <taxon>Roseomonadaceae</taxon>
        <taxon>Belnapia</taxon>
    </lineage>
</organism>